<evidence type="ECO:0000313" key="3">
    <source>
        <dbReference type="Proteomes" id="UP000438429"/>
    </source>
</evidence>
<reference evidence="2 3" key="1">
    <citation type="submission" date="2019-06" db="EMBL/GenBank/DDBJ databases">
        <title>Draft genomes of female and male turbot (Scophthalmus maximus).</title>
        <authorList>
            <person name="Xu H."/>
            <person name="Xu X.-W."/>
            <person name="Shao C."/>
            <person name="Chen S."/>
        </authorList>
    </citation>
    <scope>NUCLEOTIDE SEQUENCE [LARGE SCALE GENOMIC DNA]</scope>
    <source>
        <strain evidence="2">Ysfricsl-2016a</strain>
        <tissue evidence="2">Blood</tissue>
    </source>
</reference>
<feature type="compositionally biased region" description="Basic and acidic residues" evidence="1">
    <location>
        <begin position="81"/>
        <end position="95"/>
    </location>
</feature>
<accession>A0A6A4TDP8</accession>
<name>A0A6A4TDP8_SCOMX</name>
<feature type="region of interest" description="Disordered" evidence="1">
    <location>
        <begin position="72"/>
        <end position="108"/>
    </location>
</feature>
<dbReference type="EMBL" id="VEVO01000005">
    <property type="protein sequence ID" value="KAF0042528.1"/>
    <property type="molecule type" value="Genomic_DNA"/>
</dbReference>
<evidence type="ECO:0000256" key="1">
    <source>
        <dbReference type="SAM" id="MobiDB-lite"/>
    </source>
</evidence>
<evidence type="ECO:0000313" key="2">
    <source>
        <dbReference type="EMBL" id="KAF0042528.1"/>
    </source>
</evidence>
<dbReference type="Proteomes" id="UP000438429">
    <property type="component" value="Unassembled WGS sequence"/>
</dbReference>
<comment type="caution">
    <text evidence="2">The sequence shown here is derived from an EMBL/GenBank/DDBJ whole genome shotgun (WGS) entry which is preliminary data.</text>
</comment>
<dbReference type="AlphaFoldDB" id="A0A6A4TDP8"/>
<gene>
    <name evidence="2" type="ORF">F2P81_006060</name>
</gene>
<proteinExistence type="predicted"/>
<organism evidence="2 3">
    <name type="scientific">Scophthalmus maximus</name>
    <name type="common">Turbot</name>
    <name type="synonym">Psetta maxima</name>
    <dbReference type="NCBI Taxonomy" id="52904"/>
    <lineage>
        <taxon>Eukaryota</taxon>
        <taxon>Metazoa</taxon>
        <taxon>Chordata</taxon>
        <taxon>Craniata</taxon>
        <taxon>Vertebrata</taxon>
        <taxon>Euteleostomi</taxon>
        <taxon>Actinopterygii</taxon>
        <taxon>Neopterygii</taxon>
        <taxon>Teleostei</taxon>
        <taxon>Neoteleostei</taxon>
        <taxon>Acanthomorphata</taxon>
        <taxon>Carangaria</taxon>
        <taxon>Pleuronectiformes</taxon>
        <taxon>Pleuronectoidei</taxon>
        <taxon>Scophthalmidae</taxon>
        <taxon>Scophthalmus</taxon>
    </lineage>
</organism>
<sequence>MLCMMHRRDLQSVCVIVSVDLHVVCDLSINIPPRKYDKCPNLMLCGPMCDTCTHTHGGSVLVYLVTVQRSSEEPTAASPPRRLDAASEGLRDQGSDARASAPEAERGI</sequence>
<protein>
    <submittedName>
        <fullName evidence="2">Uncharacterized protein</fullName>
    </submittedName>
</protein>